<sequence>MKTGIDSDDGDTPIEELARVAALRRDIAREEEVAVGRARHAGLSWAEIGTVLGVSKQAMHKKYRKVG</sequence>
<protein>
    <recommendedName>
        <fullName evidence="3">AsnC family protein</fullName>
    </recommendedName>
</protein>
<evidence type="ECO:0000313" key="2">
    <source>
        <dbReference type="Proteomes" id="UP000602395"/>
    </source>
</evidence>
<name>A0ABR7WFM0_9ACTN</name>
<reference evidence="1 2" key="1">
    <citation type="submission" date="2020-09" db="EMBL/GenBank/DDBJ databases">
        <title>Novel species in genus Gordonia.</title>
        <authorList>
            <person name="Zhang G."/>
        </authorList>
    </citation>
    <scope>NUCLEOTIDE SEQUENCE [LARGE SCALE GENOMIC DNA]</scope>
    <source>
        <strain evidence="1 2">ON-33</strain>
    </source>
</reference>
<accession>A0ABR7WFM0</accession>
<dbReference type="EMBL" id="JACWMS010000004">
    <property type="protein sequence ID" value="MBD1321574.1"/>
    <property type="molecule type" value="Genomic_DNA"/>
</dbReference>
<organism evidence="1 2">
    <name type="scientific">Gordonia hankookensis</name>
    <dbReference type="NCBI Taxonomy" id="589403"/>
    <lineage>
        <taxon>Bacteria</taxon>
        <taxon>Bacillati</taxon>
        <taxon>Actinomycetota</taxon>
        <taxon>Actinomycetes</taxon>
        <taxon>Mycobacteriales</taxon>
        <taxon>Gordoniaceae</taxon>
        <taxon>Gordonia</taxon>
    </lineage>
</organism>
<evidence type="ECO:0000313" key="1">
    <source>
        <dbReference type="EMBL" id="MBD1321574.1"/>
    </source>
</evidence>
<keyword evidence="2" id="KW-1185">Reference proteome</keyword>
<comment type="caution">
    <text evidence="1">The sequence shown here is derived from an EMBL/GenBank/DDBJ whole genome shotgun (WGS) entry which is preliminary data.</text>
</comment>
<evidence type="ECO:0008006" key="3">
    <source>
        <dbReference type="Google" id="ProtNLM"/>
    </source>
</evidence>
<dbReference type="Proteomes" id="UP000602395">
    <property type="component" value="Unassembled WGS sequence"/>
</dbReference>
<proteinExistence type="predicted"/>
<gene>
    <name evidence="1" type="ORF">IDF66_18495</name>
</gene>
<dbReference type="RefSeq" id="WP_190268117.1">
    <property type="nucleotide sequence ID" value="NZ_BAABAD010000002.1"/>
</dbReference>